<keyword evidence="3" id="KW-0808">Transferase</keyword>
<evidence type="ECO:0000256" key="1">
    <source>
        <dbReference type="ARBA" id="ARBA00004790"/>
    </source>
</evidence>
<evidence type="ECO:0000256" key="5">
    <source>
        <dbReference type="ARBA" id="ARBA00022741"/>
    </source>
</evidence>
<evidence type="ECO:0000256" key="2">
    <source>
        <dbReference type="ARBA" id="ARBA00022642"/>
    </source>
</evidence>
<comment type="caution">
    <text evidence="9">The sequence shown here is derived from an EMBL/GenBank/DDBJ whole genome shotgun (WGS) entry which is preliminary data.</text>
</comment>
<evidence type="ECO:0000313" key="9">
    <source>
        <dbReference type="EMBL" id="GAI17010.1"/>
    </source>
</evidence>
<sequence length="88" mass="9975">MKIGILGGTFDPVHLGHLLVAEEVRIRLGLNEILFVPAGQPWLKIDHATIIYGYKKIATEMCINSKLCRQISEVKEKSRTNKASMRKR</sequence>
<keyword evidence="2" id="KW-0662">Pyridine nucleotide biosynthesis</keyword>
<gene>
    <name evidence="9" type="ORF">S06H3_13919</name>
</gene>
<keyword evidence="5" id="KW-0547">Nucleotide-binding</keyword>
<dbReference type="GO" id="GO:0070566">
    <property type="term" value="F:adenylyltransferase activity"/>
    <property type="evidence" value="ECO:0007669"/>
    <property type="project" value="UniProtKB-ARBA"/>
</dbReference>
<dbReference type="InterPro" id="IPR014729">
    <property type="entry name" value="Rossmann-like_a/b/a_fold"/>
</dbReference>
<dbReference type="GO" id="GO:0009435">
    <property type="term" value="P:NAD+ biosynthetic process"/>
    <property type="evidence" value="ECO:0007669"/>
    <property type="project" value="InterPro"/>
</dbReference>
<dbReference type="PANTHER" id="PTHR39321">
    <property type="entry name" value="NICOTINATE-NUCLEOTIDE ADENYLYLTRANSFERASE-RELATED"/>
    <property type="match status" value="1"/>
</dbReference>
<dbReference type="Pfam" id="PF01467">
    <property type="entry name" value="CTP_transf_like"/>
    <property type="match status" value="1"/>
</dbReference>
<dbReference type="Gene3D" id="3.40.50.620">
    <property type="entry name" value="HUPs"/>
    <property type="match status" value="1"/>
</dbReference>
<evidence type="ECO:0000256" key="7">
    <source>
        <dbReference type="ARBA" id="ARBA00023027"/>
    </source>
</evidence>
<name>X1MQQ8_9ZZZZ</name>
<dbReference type="EMBL" id="BARV01006799">
    <property type="protein sequence ID" value="GAI17010.1"/>
    <property type="molecule type" value="Genomic_DNA"/>
</dbReference>
<dbReference type="PANTHER" id="PTHR39321:SF3">
    <property type="entry name" value="PHOSPHOPANTETHEINE ADENYLYLTRANSFERASE"/>
    <property type="match status" value="1"/>
</dbReference>
<evidence type="ECO:0000256" key="6">
    <source>
        <dbReference type="ARBA" id="ARBA00022840"/>
    </source>
</evidence>
<proteinExistence type="predicted"/>
<comment type="pathway">
    <text evidence="1">Cofactor biosynthesis; NAD(+) biosynthesis.</text>
</comment>
<dbReference type="InterPro" id="IPR005248">
    <property type="entry name" value="NadD/NMNAT"/>
</dbReference>
<dbReference type="SUPFAM" id="SSF52374">
    <property type="entry name" value="Nucleotidylyl transferase"/>
    <property type="match status" value="1"/>
</dbReference>
<dbReference type="AlphaFoldDB" id="X1MQQ8"/>
<organism evidence="9">
    <name type="scientific">marine sediment metagenome</name>
    <dbReference type="NCBI Taxonomy" id="412755"/>
    <lineage>
        <taxon>unclassified sequences</taxon>
        <taxon>metagenomes</taxon>
        <taxon>ecological metagenomes</taxon>
    </lineage>
</organism>
<dbReference type="NCBIfam" id="TIGR00125">
    <property type="entry name" value="cyt_tran_rel"/>
    <property type="match status" value="1"/>
</dbReference>
<keyword evidence="4" id="KW-0548">Nucleotidyltransferase</keyword>
<feature type="domain" description="Cytidyltransferase-like" evidence="8">
    <location>
        <begin position="5"/>
        <end position="45"/>
    </location>
</feature>
<dbReference type="GO" id="GO:0005524">
    <property type="term" value="F:ATP binding"/>
    <property type="evidence" value="ECO:0007669"/>
    <property type="project" value="UniProtKB-KW"/>
</dbReference>
<evidence type="ECO:0000259" key="8">
    <source>
        <dbReference type="Pfam" id="PF01467"/>
    </source>
</evidence>
<reference evidence="9" key="1">
    <citation type="journal article" date="2014" name="Front. Microbiol.">
        <title>High frequency of phylogenetically diverse reductive dehalogenase-homologous genes in deep subseafloor sedimentary metagenomes.</title>
        <authorList>
            <person name="Kawai M."/>
            <person name="Futagami T."/>
            <person name="Toyoda A."/>
            <person name="Takaki Y."/>
            <person name="Nishi S."/>
            <person name="Hori S."/>
            <person name="Arai W."/>
            <person name="Tsubouchi T."/>
            <person name="Morono Y."/>
            <person name="Uchiyama I."/>
            <person name="Ito T."/>
            <person name="Fujiyama A."/>
            <person name="Inagaki F."/>
            <person name="Takami H."/>
        </authorList>
    </citation>
    <scope>NUCLEOTIDE SEQUENCE</scope>
    <source>
        <strain evidence="9">Expedition CK06-06</strain>
    </source>
</reference>
<keyword evidence="7" id="KW-0520">NAD</keyword>
<accession>X1MQQ8</accession>
<keyword evidence="6" id="KW-0067">ATP-binding</keyword>
<protein>
    <recommendedName>
        <fullName evidence="8">Cytidyltransferase-like domain-containing protein</fullName>
    </recommendedName>
</protein>
<dbReference type="InterPro" id="IPR004821">
    <property type="entry name" value="Cyt_trans-like"/>
</dbReference>
<evidence type="ECO:0000256" key="3">
    <source>
        <dbReference type="ARBA" id="ARBA00022679"/>
    </source>
</evidence>
<evidence type="ECO:0000256" key="4">
    <source>
        <dbReference type="ARBA" id="ARBA00022695"/>
    </source>
</evidence>